<evidence type="ECO:0000313" key="3">
    <source>
        <dbReference type="RefSeq" id="XP_015183056.1"/>
    </source>
</evidence>
<protein>
    <submittedName>
        <fullName evidence="3">Histone-lysine N-methyltransferase, H3 lysine-79 specific-like</fullName>
    </submittedName>
</protein>
<feature type="compositionally biased region" description="Basic residues" evidence="1">
    <location>
        <begin position="134"/>
        <end position="144"/>
    </location>
</feature>
<feature type="compositionally biased region" description="Polar residues" evidence="1">
    <location>
        <begin position="1"/>
        <end position="11"/>
    </location>
</feature>
<evidence type="ECO:0000256" key="1">
    <source>
        <dbReference type="SAM" id="MobiDB-lite"/>
    </source>
</evidence>
<organism evidence="2 3">
    <name type="scientific">Polistes dominula</name>
    <name type="common">European paper wasp</name>
    <name type="synonym">Vespa dominula</name>
    <dbReference type="NCBI Taxonomy" id="743375"/>
    <lineage>
        <taxon>Eukaryota</taxon>
        <taxon>Metazoa</taxon>
        <taxon>Ecdysozoa</taxon>
        <taxon>Arthropoda</taxon>
        <taxon>Hexapoda</taxon>
        <taxon>Insecta</taxon>
        <taxon>Pterygota</taxon>
        <taxon>Neoptera</taxon>
        <taxon>Endopterygota</taxon>
        <taxon>Hymenoptera</taxon>
        <taxon>Apocrita</taxon>
        <taxon>Aculeata</taxon>
        <taxon>Vespoidea</taxon>
        <taxon>Vespidae</taxon>
        <taxon>Polistinae</taxon>
        <taxon>Polistini</taxon>
        <taxon>Polistes</taxon>
    </lineage>
</organism>
<evidence type="ECO:0000313" key="2">
    <source>
        <dbReference type="Proteomes" id="UP000694924"/>
    </source>
</evidence>
<reference evidence="3" key="1">
    <citation type="submission" date="2025-08" db="UniProtKB">
        <authorList>
            <consortium name="RefSeq"/>
        </authorList>
    </citation>
    <scope>IDENTIFICATION</scope>
    <source>
        <tissue evidence="3">Whole body</tissue>
    </source>
</reference>
<gene>
    <name evidence="3" type="primary">LOC107069888</name>
</gene>
<dbReference type="Proteomes" id="UP000694924">
    <property type="component" value="Unplaced"/>
</dbReference>
<feature type="region of interest" description="Disordered" evidence="1">
    <location>
        <begin position="1"/>
        <end position="144"/>
    </location>
</feature>
<name>A0ABM1IS69_POLDO</name>
<dbReference type="GeneID" id="107069888"/>
<accession>A0ABM1IS69</accession>
<feature type="compositionally biased region" description="Basic and acidic residues" evidence="1">
    <location>
        <begin position="41"/>
        <end position="59"/>
    </location>
</feature>
<feature type="compositionally biased region" description="Basic and acidic residues" evidence="1">
    <location>
        <begin position="108"/>
        <end position="128"/>
    </location>
</feature>
<keyword evidence="2" id="KW-1185">Reference proteome</keyword>
<dbReference type="RefSeq" id="XP_015183056.1">
    <property type="nucleotide sequence ID" value="XM_015327570.1"/>
</dbReference>
<sequence length="144" mass="16975">MPPKKSNLNNARSKEARRKRVERAHQSAEQTIARNAAQRVRTAEGRAHESQEQRDERLRQTITRTRAAREQNIATARGQERQRQRTSAKHSTDNVNLREQVACTRANKNSEQRNQRLRADTLRKREARQPVTNAHRKRNQRRNK</sequence>
<proteinExistence type="predicted"/>